<evidence type="ECO:0000313" key="10">
    <source>
        <dbReference type="EMBL" id="GED11519.1"/>
    </source>
</evidence>
<dbReference type="InterPro" id="IPR006419">
    <property type="entry name" value="NMN_transpt_PnuC"/>
</dbReference>
<evidence type="ECO:0000256" key="4">
    <source>
        <dbReference type="ARBA" id="ARBA00022475"/>
    </source>
</evidence>
<evidence type="ECO:0000256" key="2">
    <source>
        <dbReference type="ARBA" id="ARBA00006669"/>
    </source>
</evidence>
<dbReference type="EMBL" id="BJNZ01000031">
    <property type="protein sequence ID" value="GED11519.1"/>
    <property type="molecule type" value="Genomic_DNA"/>
</dbReference>
<name>A0A4Y4E1E3_CELCE</name>
<feature type="transmembrane region" description="Helical" evidence="9">
    <location>
        <begin position="140"/>
        <end position="173"/>
    </location>
</feature>
<evidence type="ECO:0000256" key="8">
    <source>
        <dbReference type="SAM" id="MobiDB-lite"/>
    </source>
</evidence>
<evidence type="ECO:0000256" key="6">
    <source>
        <dbReference type="ARBA" id="ARBA00022989"/>
    </source>
</evidence>
<comment type="similarity">
    <text evidence="2">Belongs to the nicotinamide ribonucleoside (NR) uptake permease (TC 4.B.1) family.</text>
</comment>
<comment type="caution">
    <text evidence="10">The sequence shown here is derived from an EMBL/GenBank/DDBJ whole genome shotgun (WGS) entry which is preliminary data.</text>
</comment>
<feature type="region of interest" description="Disordered" evidence="8">
    <location>
        <begin position="184"/>
        <end position="214"/>
    </location>
</feature>
<keyword evidence="4" id="KW-1003">Cell membrane</keyword>
<evidence type="ECO:0000313" key="11">
    <source>
        <dbReference type="Proteomes" id="UP000316659"/>
    </source>
</evidence>
<comment type="subcellular location">
    <subcellularLocation>
        <location evidence="1">Cell membrane</location>
        <topology evidence="1">Multi-pass membrane protein</topology>
    </subcellularLocation>
</comment>
<protein>
    <submittedName>
        <fullName evidence="10">Putative nicotinamide mononucleotide transporter</fullName>
    </submittedName>
</protein>
<dbReference type="AlphaFoldDB" id="A0A4Y4E1E3"/>
<feature type="transmembrane region" description="Helical" evidence="9">
    <location>
        <begin position="87"/>
        <end position="108"/>
    </location>
</feature>
<evidence type="ECO:0000256" key="3">
    <source>
        <dbReference type="ARBA" id="ARBA00022448"/>
    </source>
</evidence>
<evidence type="ECO:0000256" key="5">
    <source>
        <dbReference type="ARBA" id="ARBA00022692"/>
    </source>
</evidence>
<dbReference type="NCBIfam" id="TIGR01528">
    <property type="entry name" value="NMN_trans_PnuC"/>
    <property type="match status" value="1"/>
</dbReference>
<sequence length="214" mass="22877">MSVEEILGFVTGAACVWLAVRQNVWTFPVGLANNVVFLVLFTGTGLYANAGLQVVYLVLGALGWYWWLRGGADRGRLVVHRTPRAAWVVGLVAAAATTAALVAVLTTWTDSAVPFWDALTTSSSLLAQTMLGRKWIGNWWVWIVTDVVLVGLYASQGLWLTAALYVGFVALCVQGLREWSAARRDPTTEAPAGIEPGAVGPAPAPVPDDAEPAR</sequence>
<organism evidence="10 11">
    <name type="scientific">Cellulosimicrobium cellulans</name>
    <name type="common">Arthrobacter luteus</name>
    <dbReference type="NCBI Taxonomy" id="1710"/>
    <lineage>
        <taxon>Bacteria</taxon>
        <taxon>Bacillati</taxon>
        <taxon>Actinomycetota</taxon>
        <taxon>Actinomycetes</taxon>
        <taxon>Micrococcales</taxon>
        <taxon>Promicromonosporaceae</taxon>
        <taxon>Cellulosimicrobium</taxon>
    </lineage>
</organism>
<dbReference type="RefSeq" id="WP_141390927.1">
    <property type="nucleotide sequence ID" value="NZ_BJNZ01000031.1"/>
</dbReference>
<dbReference type="PANTHER" id="PTHR36122">
    <property type="entry name" value="NICOTINAMIDE RIBOSIDE TRANSPORTER PNUC"/>
    <property type="match status" value="1"/>
</dbReference>
<dbReference type="Pfam" id="PF04973">
    <property type="entry name" value="NMN_transporter"/>
    <property type="match status" value="1"/>
</dbReference>
<keyword evidence="3" id="KW-0813">Transport</keyword>
<feature type="compositionally biased region" description="Low complexity" evidence="8">
    <location>
        <begin position="189"/>
        <end position="201"/>
    </location>
</feature>
<feature type="transmembrane region" description="Helical" evidence="9">
    <location>
        <begin position="45"/>
        <end position="67"/>
    </location>
</feature>
<dbReference type="GO" id="GO:0005886">
    <property type="term" value="C:plasma membrane"/>
    <property type="evidence" value="ECO:0007669"/>
    <property type="project" value="UniProtKB-SubCell"/>
</dbReference>
<accession>A0A4Y4E1E3</accession>
<keyword evidence="7 9" id="KW-0472">Membrane</keyword>
<proteinExistence type="inferred from homology"/>
<dbReference type="Proteomes" id="UP000316659">
    <property type="component" value="Unassembled WGS sequence"/>
</dbReference>
<gene>
    <name evidence="10" type="ORF">CCE02nite_35180</name>
</gene>
<dbReference type="GO" id="GO:0034257">
    <property type="term" value="F:nicotinamide riboside transmembrane transporter activity"/>
    <property type="evidence" value="ECO:0007669"/>
    <property type="project" value="InterPro"/>
</dbReference>
<keyword evidence="5 9" id="KW-0812">Transmembrane</keyword>
<evidence type="ECO:0000256" key="9">
    <source>
        <dbReference type="SAM" id="Phobius"/>
    </source>
</evidence>
<evidence type="ECO:0000256" key="1">
    <source>
        <dbReference type="ARBA" id="ARBA00004651"/>
    </source>
</evidence>
<evidence type="ECO:0000256" key="7">
    <source>
        <dbReference type="ARBA" id="ARBA00023136"/>
    </source>
</evidence>
<dbReference type="PANTHER" id="PTHR36122:SF2">
    <property type="entry name" value="NICOTINAMIDE RIBOSIDE TRANSPORTER PNUC"/>
    <property type="match status" value="1"/>
</dbReference>
<reference evidence="10 11" key="1">
    <citation type="submission" date="2019-06" db="EMBL/GenBank/DDBJ databases">
        <title>Whole genome shotgun sequence of Cellulosimicrobium cellulans NBRC 15516.</title>
        <authorList>
            <person name="Hosoyama A."/>
            <person name="Uohara A."/>
            <person name="Ohji S."/>
            <person name="Ichikawa N."/>
        </authorList>
    </citation>
    <scope>NUCLEOTIDE SEQUENCE [LARGE SCALE GENOMIC DNA]</scope>
    <source>
        <strain evidence="10 11">NBRC 15516</strain>
    </source>
</reference>
<keyword evidence="6 9" id="KW-1133">Transmembrane helix</keyword>